<evidence type="ECO:0000313" key="1">
    <source>
        <dbReference type="EMBL" id="KAF0772216.1"/>
    </source>
</evidence>
<sequence>MITTPDLPQWLIEVITKYSSFDIEFFLREIFEETYQLYCDDGHTKWKLHLLDNIIGYLK</sequence>
<keyword evidence="2" id="KW-1185">Reference proteome</keyword>
<dbReference type="AlphaFoldDB" id="A0A6G0ZMH5"/>
<evidence type="ECO:0000313" key="2">
    <source>
        <dbReference type="Proteomes" id="UP000478052"/>
    </source>
</evidence>
<dbReference type="OrthoDB" id="6642630at2759"/>
<protein>
    <submittedName>
        <fullName evidence="1">Uncharacterized protein</fullName>
    </submittedName>
</protein>
<gene>
    <name evidence="1" type="ORF">FWK35_00010053</name>
</gene>
<comment type="caution">
    <text evidence="1">The sequence shown here is derived from an EMBL/GenBank/DDBJ whole genome shotgun (WGS) entry which is preliminary data.</text>
</comment>
<dbReference type="Proteomes" id="UP000478052">
    <property type="component" value="Unassembled WGS sequence"/>
</dbReference>
<reference evidence="1 2" key="1">
    <citation type="submission" date="2019-08" db="EMBL/GenBank/DDBJ databases">
        <title>Whole genome of Aphis craccivora.</title>
        <authorList>
            <person name="Voronova N.V."/>
            <person name="Shulinski R.S."/>
            <person name="Bandarenka Y.V."/>
            <person name="Zhorov D.G."/>
            <person name="Warner D."/>
        </authorList>
    </citation>
    <scope>NUCLEOTIDE SEQUENCE [LARGE SCALE GENOMIC DNA]</scope>
    <source>
        <strain evidence="1">180601</strain>
        <tissue evidence="1">Whole Body</tissue>
    </source>
</reference>
<accession>A0A6G0ZMH5</accession>
<dbReference type="EMBL" id="VUJU01000207">
    <property type="protein sequence ID" value="KAF0772216.1"/>
    <property type="molecule type" value="Genomic_DNA"/>
</dbReference>
<proteinExistence type="predicted"/>
<organism evidence="1 2">
    <name type="scientific">Aphis craccivora</name>
    <name type="common">Cowpea aphid</name>
    <dbReference type="NCBI Taxonomy" id="307492"/>
    <lineage>
        <taxon>Eukaryota</taxon>
        <taxon>Metazoa</taxon>
        <taxon>Ecdysozoa</taxon>
        <taxon>Arthropoda</taxon>
        <taxon>Hexapoda</taxon>
        <taxon>Insecta</taxon>
        <taxon>Pterygota</taxon>
        <taxon>Neoptera</taxon>
        <taxon>Paraneoptera</taxon>
        <taxon>Hemiptera</taxon>
        <taxon>Sternorrhyncha</taxon>
        <taxon>Aphidomorpha</taxon>
        <taxon>Aphidoidea</taxon>
        <taxon>Aphididae</taxon>
        <taxon>Aphidini</taxon>
        <taxon>Aphis</taxon>
        <taxon>Aphis</taxon>
    </lineage>
</organism>
<name>A0A6G0ZMH5_APHCR</name>